<evidence type="ECO:0000313" key="8">
    <source>
        <dbReference type="Proteomes" id="UP000282957"/>
    </source>
</evidence>
<evidence type="ECO:0000256" key="1">
    <source>
        <dbReference type="ARBA" id="ARBA00004167"/>
    </source>
</evidence>
<proteinExistence type="inferred from homology"/>
<sequence>MITLAVIVGIIVLVAIIFIGIYNRLVALRQTTNQAWSDVDVQLKQRHDLVPNLVETVKGYAKHESGTLEAVIKARNAAVSAQGPEAAGKAEGQLNGALRQLFALSEAYPDLKANSNFTQLQTELSTIETKIAAARRFFNSAVAEFNTAIEQFPAVLIAGMFGFRSRAFFEIPEEERAVVNAAPKVQF</sequence>
<comment type="subcellular location">
    <subcellularLocation>
        <location evidence="1">Membrane</location>
        <topology evidence="1">Single-pass membrane protein</topology>
    </subcellularLocation>
</comment>
<keyword evidence="5 6" id="KW-0472">Membrane</keyword>
<dbReference type="GO" id="GO:0016020">
    <property type="term" value="C:membrane"/>
    <property type="evidence" value="ECO:0007669"/>
    <property type="project" value="UniProtKB-SubCell"/>
</dbReference>
<evidence type="ECO:0000256" key="3">
    <source>
        <dbReference type="ARBA" id="ARBA00022692"/>
    </source>
</evidence>
<organism evidence="7 8">
    <name type="scientific">Rhodovarius crocodyli</name>
    <dbReference type="NCBI Taxonomy" id="1979269"/>
    <lineage>
        <taxon>Bacteria</taxon>
        <taxon>Pseudomonadati</taxon>
        <taxon>Pseudomonadota</taxon>
        <taxon>Alphaproteobacteria</taxon>
        <taxon>Acetobacterales</taxon>
        <taxon>Roseomonadaceae</taxon>
        <taxon>Rhodovarius</taxon>
    </lineage>
</organism>
<gene>
    <name evidence="7" type="ORF">EOD42_12620</name>
</gene>
<dbReference type="Proteomes" id="UP000282957">
    <property type="component" value="Unassembled WGS sequence"/>
</dbReference>
<keyword evidence="4 6" id="KW-1133">Transmembrane helix</keyword>
<feature type="transmembrane region" description="Helical" evidence="6">
    <location>
        <begin position="6"/>
        <end position="25"/>
    </location>
</feature>
<dbReference type="PANTHER" id="PTHR34478">
    <property type="entry name" value="PROTEIN LEMA"/>
    <property type="match status" value="1"/>
</dbReference>
<evidence type="ECO:0000256" key="5">
    <source>
        <dbReference type="ARBA" id="ARBA00023136"/>
    </source>
</evidence>
<dbReference type="AlphaFoldDB" id="A0A437MFH0"/>
<keyword evidence="8" id="KW-1185">Reference proteome</keyword>
<evidence type="ECO:0000256" key="2">
    <source>
        <dbReference type="ARBA" id="ARBA00008854"/>
    </source>
</evidence>
<evidence type="ECO:0000256" key="4">
    <source>
        <dbReference type="ARBA" id="ARBA00022989"/>
    </source>
</evidence>
<dbReference type="EMBL" id="SACL01000004">
    <property type="protein sequence ID" value="RVT96398.1"/>
    <property type="molecule type" value="Genomic_DNA"/>
</dbReference>
<dbReference type="InterPro" id="IPR023353">
    <property type="entry name" value="LemA-like_dom_sf"/>
</dbReference>
<accession>A0A437MFH0</accession>
<evidence type="ECO:0000313" key="7">
    <source>
        <dbReference type="EMBL" id="RVT96398.1"/>
    </source>
</evidence>
<keyword evidence="3 6" id="KW-0812">Transmembrane</keyword>
<reference evidence="7 8" key="1">
    <citation type="submission" date="2019-01" db="EMBL/GenBank/DDBJ databases">
        <authorList>
            <person name="Chen W.-M."/>
        </authorList>
    </citation>
    <scope>NUCLEOTIDE SEQUENCE [LARGE SCALE GENOMIC DNA]</scope>
    <source>
        <strain evidence="7 8">CCP-6</strain>
    </source>
</reference>
<dbReference type="Gene3D" id="1.20.1440.20">
    <property type="entry name" value="LemA-like domain"/>
    <property type="match status" value="1"/>
</dbReference>
<dbReference type="InterPro" id="IPR007156">
    <property type="entry name" value="MamQ_LemA"/>
</dbReference>
<name>A0A437MFH0_9PROT</name>
<dbReference type="PANTHER" id="PTHR34478:SF1">
    <property type="entry name" value="PROTEIN LEMA"/>
    <property type="match status" value="1"/>
</dbReference>
<dbReference type="OrthoDB" id="9804152at2"/>
<dbReference type="SUPFAM" id="SSF140478">
    <property type="entry name" value="LemA-like"/>
    <property type="match status" value="1"/>
</dbReference>
<comment type="similarity">
    <text evidence="2">Belongs to the LemA family.</text>
</comment>
<dbReference type="Pfam" id="PF04011">
    <property type="entry name" value="LemA"/>
    <property type="match status" value="1"/>
</dbReference>
<comment type="caution">
    <text evidence="7">The sequence shown here is derived from an EMBL/GenBank/DDBJ whole genome shotgun (WGS) entry which is preliminary data.</text>
</comment>
<evidence type="ECO:0000256" key="6">
    <source>
        <dbReference type="SAM" id="Phobius"/>
    </source>
</evidence>
<protein>
    <submittedName>
        <fullName evidence="7">LemA family protein</fullName>
    </submittedName>
</protein>